<reference evidence="1" key="3">
    <citation type="submission" date="2020-05" db="EMBL/GenBank/DDBJ databases">
        <title>Electrophorus electricus (electric eel) genome, fEleEle1, primary haplotype.</title>
        <authorList>
            <person name="Myers G."/>
            <person name="Meyer A."/>
            <person name="Fedrigo O."/>
            <person name="Formenti G."/>
            <person name="Rhie A."/>
            <person name="Tracey A."/>
            <person name="Sims Y."/>
            <person name="Jarvis E.D."/>
        </authorList>
    </citation>
    <scope>NUCLEOTIDE SEQUENCE [LARGE SCALE GENOMIC DNA]</scope>
</reference>
<dbReference type="Pfam" id="PF18744">
    <property type="entry name" value="SNAD1"/>
    <property type="match status" value="1"/>
</dbReference>
<proteinExistence type="predicted"/>
<name>A0A4W4DTN0_ELEEL</name>
<dbReference type="GeneTree" id="ENSGT01150000287188"/>
<evidence type="ECO:0000313" key="1">
    <source>
        <dbReference type="Ensembl" id="ENSEEEP00000002165.2"/>
    </source>
</evidence>
<accession>A0A4W4DTN0</accession>
<sequence>NVIMFSPGADVQYAVAINIPAQKCAAGFFPDQDKEFLAGNDPKTVKDCLNKRDIYESKTMIGAMPKNNAHSESRLLRRVGTGKSPMENLLNQQNDSCVVFYTYNSPCLGTCLCGSSKYSILNLLKIFQNHQGPEAFAFKKIFGSESRKQRRECFAKVNKEIRLYCCITGECKACFNEGSFSKVFGEPSQFYSTSSKYAYILLPIALSNSVLDASGMINAAFTLSSEPL</sequence>
<dbReference type="Ensembl" id="ENSEEET00000002205.2">
    <property type="protein sequence ID" value="ENSEEEP00000002165.2"/>
    <property type="gene ID" value="ENSEEEG00000001324.2"/>
</dbReference>
<reference evidence="2" key="2">
    <citation type="journal article" date="2017" name="Sci. Adv.">
        <title>A tail of two voltages: Proteomic comparison of the three electric organs of the electric eel.</title>
        <authorList>
            <person name="Traeger L.L."/>
            <person name="Sabat G."/>
            <person name="Barrett-Wilt G.A."/>
            <person name="Wells G.B."/>
            <person name="Sussman M.R."/>
        </authorList>
    </citation>
    <scope>NUCLEOTIDE SEQUENCE [LARGE SCALE GENOMIC DNA]</scope>
</reference>
<protein>
    <recommendedName>
        <fullName evidence="3">Transferrin-like domain-containing protein</fullName>
    </recommendedName>
</protein>
<dbReference type="InterPro" id="IPR040958">
    <property type="entry name" value="SNAD1"/>
</dbReference>
<organism evidence="1 2">
    <name type="scientific">Electrophorus electricus</name>
    <name type="common">Electric eel</name>
    <name type="synonym">Gymnotus electricus</name>
    <dbReference type="NCBI Taxonomy" id="8005"/>
    <lineage>
        <taxon>Eukaryota</taxon>
        <taxon>Metazoa</taxon>
        <taxon>Chordata</taxon>
        <taxon>Craniata</taxon>
        <taxon>Vertebrata</taxon>
        <taxon>Euteleostomi</taxon>
        <taxon>Actinopterygii</taxon>
        <taxon>Neopterygii</taxon>
        <taxon>Teleostei</taxon>
        <taxon>Ostariophysi</taxon>
        <taxon>Gymnotiformes</taxon>
        <taxon>Gymnotoidei</taxon>
        <taxon>Gymnotidae</taxon>
        <taxon>Electrophorus</taxon>
    </lineage>
</organism>
<reference evidence="1" key="5">
    <citation type="submission" date="2025-09" db="UniProtKB">
        <authorList>
            <consortium name="Ensembl"/>
        </authorList>
    </citation>
    <scope>IDENTIFICATION</scope>
</reference>
<dbReference type="AlphaFoldDB" id="A0A4W4DTN0"/>
<evidence type="ECO:0008006" key="3">
    <source>
        <dbReference type="Google" id="ProtNLM"/>
    </source>
</evidence>
<evidence type="ECO:0000313" key="2">
    <source>
        <dbReference type="Proteomes" id="UP000314983"/>
    </source>
</evidence>
<reference evidence="1" key="4">
    <citation type="submission" date="2025-08" db="UniProtKB">
        <authorList>
            <consortium name="Ensembl"/>
        </authorList>
    </citation>
    <scope>IDENTIFICATION</scope>
</reference>
<reference evidence="2" key="1">
    <citation type="journal article" date="2014" name="Science">
        <title>Nonhuman genetics. Genomic basis for the convergent evolution of electric organs.</title>
        <authorList>
            <person name="Gallant J.R."/>
            <person name="Traeger L.L."/>
            <person name="Volkening J.D."/>
            <person name="Moffett H."/>
            <person name="Chen P.H."/>
            <person name="Novina C.D."/>
            <person name="Phillips G.N.Jr."/>
            <person name="Anand R."/>
            <person name="Wells G.B."/>
            <person name="Pinch M."/>
            <person name="Guth R."/>
            <person name="Unguez G.A."/>
            <person name="Albert J.S."/>
            <person name="Zakon H.H."/>
            <person name="Samanta M.P."/>
            <person name="Sussman M.R."/>
        </authorList>
    </citation>
    <scope>NUCLEOTIDE SEQUENCE [LARGE SCALE GENOMIC DNA]</scope>
</reference>
<dbReference type="Proteomes" id="UP000314983">
    <property type="component" value="Chromosome 15"/>
</dbReference>
<dbReference type="OMA" id="QRRECFA"/>
<keyword evidence="2" id="KW-1185">Reference proteome</keyword>